<keyword evidence="2" id="KW-1185">Reference proteome</keyword>
<evidence type="ECO:0000313" key="1">
    <source>
        <dbReference type="EMBL" id="KAH6651638.1"/>
    </source>
</evidence>
<organism evidence="1 2">
    <name type="scientific">Truncatella angustata</name>
    <dbReference type="NCBI Taxonomy" id="152316"/>
    <lineage>
        <taxon>Eukaryota</taxon>
        <taxon>Fungi</taxon>
        <taxon>Dikarya</taxon>
        <taxon>Ascomycota</taxon>
        <taxon>Pezizomycotina</taxon>
        <taxon>Sordariomycetes</taxon>
        <taxon>Xylariomycetidae</taxon>
        <taxon>Amphisphaeriales</taxon>
        <taxon>Sporocadaceae</taxon>
        <taxon>Truncatella</taxon>
    </lineage>
</organism>
<dbReference type="OrthoDB" id="10572356at2759"/>
<protein>
    <submittedName>
        <fullName evidence="1">Uncharacterized protein</fullName>
    </submittedName>
</protein>
<gene>
    <name evidence="1" type="ORF">BKA67DRAFT_537501</name>
</gene>
<sequence length="221" mass="26140">MRSNGLWFYHFEHTHRRESGELLENHNAAFFSDPWVAPMTVSKEFASKAKHAKIKILQRRGPGIPRNDINFNSRFLFTNWDLIGIYPPWYKEQQHVHKNKGWILCYKREFDSIRIVVFLRQRQAELTECARPAQGDPKKGWCWVAKLNEPFSLELAQRLLMDADYQSRLELYELRDSDGLKIPYSHLFTFGSTEYCSKDLSKDAYALMNKGNRYTDVDRLL</sequence>
<name>A0A9P8UGD0_9PEZI</name>
<dbReference type="Proteomes" id="UP000758603">
    <property type="component" value="Unassembled WGS sequence"/>
</dbReference>
<reference evidence="1" key="1">
    <citation type="journal article" date="2021" name="Nat. Commun.">
        <title>Genetic determinants of endophytism in the Arabidopsis root mycobiome.</title>
        <authorList>
            <person name="Mesny F."/>
            <person name="Miyauchi S."/>
            <person name="Thiergart T."/>
            <person name="Pickel B."/>
            <person name="Atanasova L."/>
            <person name="Karlsson M."/>
            <person name="Huettel B."/>
            <person name="Barry K.W."/>
            <person name="Haridas S."/>
            <person name="Chen C."/>
            <person name="Bauer D."/>
            <person name="Andreopoulos W."/>
            <person name="Pangilinan J."/>
            <person name="LaButti K."/>
            <person name="Riley R."/>
            <person name="Lipzen A."/>
            <person name="Clum A."/>
            <person name="Drula E."/>
            <person name="Henrissat B."/>
            <person name="Kohler A."/>
            <person name="Grigoriev I.V."/>
            <person name="Martin F.M."/>
            <person name="Hacquard S."/>
        </authorList>
    </citation>
    <scope>NUCLEOTIDE SEQUENCE</scope>
    <source>
        <strain evidence="1">MPI-SDFR-AT-0073</strain>
    </source>
</reference>
<dbReference type="GeneID" id="70129224"/>
<proteinExistence type="predicted"/>
<evidence type="ECO:0000313" key="2">
    <source>
        <dbReference type="Proteomes" id="UP000758603"/>
    </source>
</evidence>
<comment type="caution">
    <text evidence="1">The sequence shown here is derived from an EMBL/GenBank/DDBJ whole genome shotgun (WGS) entry which is preliminary data.</text>
</comment>
<dbReference type="RefSeq" id="XP_045955916.1">
    <property type="nucleotide sequence ID" value="XM_046100332.1"/>
</dbReference>
<dbReference type="EMBL" id="JAGPXC010000006">
    <property type="protein sequence ID" value="KAH6651638.1"/>
    <property type="molecule type" value="Genomic_DNA"/>
</dbReference>
<accession>A0A9P8UGD0</accession>
<dbReference type="AlphaFoldDB" id="A0A9P8UGD0"/>